<dbReference type="InterPro" id="IPR000436">
    <property type="entry name" value="Sushi_SCR_CCP_dom"/>
</dbReference>
<organism evidence="9">
    <name type="scientific">Ctenopharyngodon idella</name>
    <name type="common">Grass carp</name>
    <name type="synonym">Leuciscus idella</name>
    <dbReference type="NCBI Taxonomy" id="7959"/>
    <lineage>
        <taxon>Eukaryota</taxon>
        <taxon>Metazoa</taxon>
        <taxon>Chordata</taxon>
        <taxon>Craniata</taxon>
        <taxon>Vertebrata</taxon>
        <taxon>Euteleostomi</taxon>
        <taxon>Actinopterygii</taxon>
        <taxon>Neopterygii</taxon>
        <taxon>Teleostei</taxon>
        <taxon>Ostariophysi</taxon>
        <taxon>Cypriniformes</taxon>
        <taxon>Xenocyprididae</taxon>
        <taxon>Xenocypridinae</taxon>
        <taxon>Ctenopharyngodon</taxon>
    </lineage>
</organism>
<keyword evidence="6" id="KW-0472">Membrane</keyword>
<evidence type="ECO:0000256" key="1">
    <source>
        <dbReference type="ARBA" id="ARBA00022659"/>
    </source>
</evidence>
<name>A0A3Q9VGD5_CTEID</name>
<evidence type="ECO:0000256" key="4">
    <source>
        <dbReference type="ARBA" id="ARBA00023157"/>
    </source>
</evidence>
<dbReference type="AlphaFoldDB" id="A0A3Q9VGD5"/>
<evidence type="ECO:0000256" key="2">
    <source>
        <dbReference type="ARBA" id="ARBA00022729"/>
    </source>
</evidence>
<proteinExistence type="evidence at transcript level"/>
<keyword evidence="2 7" id="KW-0732">Signal</keyword>
<evidence type="ECO:0000256" key="6">
    <source>
        <dbReference type="SAM" id="Phobius"/>
    </source>
</evidence>
<keyword evidence="4 5" id="KW-1015">Disulfide bond</keyword>
<feature type="disulfide bond" evidence="5">
    <location>
        <begin position="152"/>
        <end position="195"/>
    </location>
</feature>
<feature type="domain" description="Sushi" evidence="8">
    <location>
        <begin position="211"/>
        <end position="268"/>
    </location>
</feature>
<sequence>MGCKVVYYSVALLLYLMICEHVRAQCTQPSFKSRNVILSESFITTQSFPSRSTVTFECEVGHVRDPVNPRASKSVTCEGNQWTSLELNCIKKSCGSPPDFLHGKYEITGISFGDKITAVCDPGYILAGQMKDRWCREQGWDGRDPVCEAVKCEAPPVIENGQLVDQPLDTYDYAQVVSYRCNKGFSLIGSSDLHCSEDGTFKPDPPKCSKGCTKPEIPHAIRIGGRLPPYELGSYLDYKCEEGYKMDGESHILCTAEGWKPEPPKCNALLTTTTTATKVTSKIDPKDGNTNSSRTSKIVGSIVGVAVLCLAAVIVLVIYKKRSKHEKVATGNEVDKGL</sequence>
<dbReference type="SMR" id="A0A3Q9VGD5"/>
<keyword evidence="6" id="KW-0812">Transmembrane</keyword>
<keyword evidence="3" id="KW-0677">Repeat</keyword>
<accession>A0A3Q9VGD5</accession>
<comment type="caution">
    <text evidence="5">Lacks conserved residue(s) required for the propagation of feature annotation.</text>
</comment>
<dbReference type="CDD" id="cd00033">
    <property type="entry name" value="CCP"/>
    <property type="match status" value="3"/>
</dbReference>
<feature type="domain" description="Sushi" evidence="8">
    <location>
        <begin position="150"/>
        <end position="210"/>
    </location>
</feature>
<feature type="signal peptide" evidence="7">
    <location>
        <begin position="1"/>
        <end position="24"/>
    </location>
</feature>
<dbReference type="EMBL" id="MG637446">
    <property type="protein sequence ID" value="AZZ70204.1"/>
    <property type="molecule type" value="mRNA"/>
</dbReference>
<dbReference type="PROSITE" id="PS50923">
    <property type="entry name" value="SUSHI"/>
    <property type="match status" value="3"/>
</dbReference>
<protein>
    <submittedName>
        <fullName evidence="9">Putative regulator of complement activation group 2 gene 1</fullName>
    </submittedName>
</protein>
<dbReference type="InterPro" id="IPR051277">
    <property type="entry name" value="SEZ6_CSMD_C4BPB_Regulators"/>
</dbReference>
<dbReference type="InterPro" id="IPR035976">
    <property type="entry name" value="Sushi/SCR/CCP_sf"/>
</dbReference>
<feature type="disulfide bond" evidence="5">
    <location>
        <begin position="120"/>
        <end position="147"/>
    </location>
</feature>
<reference evidence="9" key="1">
    <citation type="submission" date="2017-12" db="EMBL/GenBank/DDBJ databases">
        <title>Diversity, evolution and expression of the complement system: a teleost fish perspective.</title>
        <authorList>
            <person name="Liao Z."/>
            <person name="Su J."/>
        </authorList>
    </citation>
    <scope>NUCLEOTIDE SEQUENCE</scope>
</reference>
<dbReference type="PANTHER" id="PTHR45656:SF4">
    <property type="entry name" value="PROTEIN CBR-CLEC-78"/>
    <property type="match status" value="1"/>
</dbReference>
<feature type="domain" description="Sushi" evidence="8">
    <location>
        <begin position="92"/>
        <end position="149"/>
    </location>
</feature>
<dbReference type="PANTHER" id="PTHR45656">
    <property type="entry name" value="PROTEIN CBR-CLEC-78"/>
    <property type="match status" value="1"/>
</dbReference>
<evidence type="ECO:0000256" key="5">
    <source>
        <dbReference type="PROSITE-ProRule" id="PRU00302"/>
    </source>
</evidence>
<keyword evidence="6" id="KW-1133">Transmembrane helix</keyword>
<dbReference type="SMART" id="SM00032">
    <property type="entry name" value="CCP"/>
    <property type="match status" value="4"/>
</dbReference>
<dbReference type="Gene3D" id="2.10.70.10">
    <property type="entry name" value="Complement Module, domain 1"/>
    <property type="match status" value="4"/>
</dbReference>
<dbReference type="SUPFAM" id="SSF57535">
    <property type="entry name" value="Complement control module/SCR domain"/>
    <property type="match status" value="4"/>
</dbReference>
<keyword evidence="1 5" id="KW-0768">Sushi</keyword>
<gene>
    <name evidence="9" type="primary">RCA2.1</name>
</gene>
<evidence type="ECO:0000313" key="9">
    <source>
        <dbReference type="EMBL" id="AZZ70204.1"/>
    </source>
</evidence>
<feature type="disulfide bond" evidence="5">
    <location>
        <begin position="181"/>
        <end position="208"/>
    </location>
</feature>
<dbReference type="FunFam" id="2.10.70.10:FF:000014">
    <property type="entry name" value="Membrane cofactor protein"/>
    <property type="match status" value="1"/>
</dbReference>
<feature type="transmembrane region" description="Helical" evidence="6">
    <location>
        <begin position="298"/>
        <end position="319"/>
    </location>
</feature>
<evidence type="ECO:0000259" key="8">
    <source>
        <dbReference type="PROSITE" id="PS50923"/>
    </source>
</evidence>
<dbReference type="Pfam" id="PF00084">
    <property type="entry name" value="Sushi"/>
    <property type="match status" value="4"/>
</dbReference>
<feature type="chain" id="PRO_5018566876" evidence="7">
    <location>
        <begin position="25"/>
        <end position="338"/>
    </location>
</feature>
<evidence type="ECO:0000256" key="7">
    <source>
        <dbReference type="SAM" id="SignalP"/>
    </source>
</evidence>
<evidence type="ECO:0000256" key="3">
    <source>
        <dbReference type="ARBA" id="ARBA00022737"/>
    </source>
</evidence>